<gene>
    <name evidence="5" type="ORF">ACFO6S_20790</name>
</gene>
<comment type="caution">
    <text evidence="5">The sequence shown here is derived from an EMBL/GenBank/DDBJ whole genome shotgun (WGS) entry which is preliminary data.</text>
</comment>
<evidence type="ECO:0000256" key="2">
    <source>
        <dbReference type="ARBA" id="ARBA00006411"/>
    </source>
</evidence>
<accession>A0ABV9FVW2</accession>
<comment type="subcellular location">
    <subcellularLocation>
        <location evidence="1">Cytoplasm</location>
    </subcellularLocation>
</comment>
<evidence type="ECO:0000313" key="5">
    <source>
        <dbReference type="EMBL" id="MFC4606141.1"/>
    </source>
</evidence>
<dbReference type="Proteomes" id="UP001595914">
    <property type="component" value="Unassembled WGS sequence"/>
</dbReference>
<dbReference type="EMBL" id="JBHSFO010000015">
    <property type="protein sequence ID" value="MFC4606141.1"/>
    <property type="molecule type" value="Genomic_DNA"/>
</dbReference>
<protein>
    <submittedName>
        <fullName evidence="5">ESX secretion-associated protein EspG</fullName>
    </submittedName>
</protein>
<organism evidence="5 6">
    <name type="scientific">Rhodococcus kronopolitis</name>
    <dbReference type="NCBI Taxonomy" id="1460226"/>
    <lineage>
        <taxon>Bacteria</taxon>
        <taxon>Bacillati</taxon>
        <taxon>Actinomycetota</taxon>
        <taxon>Actinomycetes</taxon>
        <taxon>Mycobacteriales</taxon>
        <taxon>Nocardiaceae</taxon>
        <taxon>Rhodococcus</taxon>
    </lineage>
</organism>
<proteinExistence type="inferred from homology"/>
<keyword evidence="6" id="KW-1185">Reference proteome</keyword>
<evidence type="ECO:0000313" key="6">
    <source>
        <dbReference type="Proteomes" id="UP001595914"/>
    </source>
</evidence>
<keyword evidence="4" id="KW-0143">Chaperone</keyword>
<dbReference type="RefSeq" id="WP_378419868.1">
    <property type="nucleotide sequence ID" value="NZ_JBHSFO010000015.1"/>
</dbReference>
<dbReference type="Pfam" id="PF14011">
    <property type="entry name" value="ESX-1_EspG"/>
    <property type="match status" value="1"/>
</dbReference>
<evidence type="ECO:0000256" key="3">
    <source>
        <dbReference type="ARBA" id="ARBA00022490"/>
    </source>
</evidence>
<sequence length="275" mass="28056">MTAIWPVRCPGALPPGAVLAPTALPPTTLALDELDLLLQLLDIDELPVVLDAAPRHDAVAAREAAGAAAARTLTGRGLLDGNRPHPDLADRLWTLARPDREVSLRRHTGDGVERLCVARGPRGAMAADRGRDHVVLRHVPSSALGVLCDALGSAQPLAFGPVNTVTAGLVEALADCGDPTATARSLAGLGLAGPEAVVLAAALATCLARTEIVAVRHSDGRAAPLGAPVAVFDTEHGRILGTSSTAADGVGWSTLGPGGDARVRQAVAELLAEPR</sequence>
<dbReference type="InterPro" id="IPR025734">
    <property type="entry name" value="EspG"/>
</dbReference>
<name>A0ABV9FVW2_9NOCA</name>
<evidence type="ECO:0000256" key="4">
    <source>
        <dbReference type="ARBA" id="ARBA00023186"/>
    </source>
</evidence>
<evidence type="ECO:0000256" key="1">
    <source>
        <dbReference type="ARBA" id="ARBA00004496"/>
    </source>
</evidence>
<comment type="similarity">
    <text evidence="2">Belongs to the EspG family.</text>
</comment>
<keyword evidence="3" id="KW-0963">Cytoplasm</keyword>
<reference evidence="6" key="1">
    <citation type="journal article" date="2019" name="Int. J. Syst. Evol. Microbiol.">
        <title>The Global Catalogue of Microorganisms (GCM) 10K type strain sequencing project: providing services to taxonomists for standard genome sequencing and annotation.</title>
        <authorList>
            <consortium name="The Broad Institute Genomics Platform"/>
            <consortium name="The Broad Institute Genome Sequencing Center for Infectious Disease"/>
            <person name="Wu L."/>
            <person name="Ma J."/>
        </authorList>
    </citation>
    <scope>NUCLEOTIDE SEQUENCE [LARGE SCALE GENOMIC DNA]</scope>
    <source>
        <strain evidence="6">CCUG 54520</strain>
    </source>
</reference>